<gene>
    <name evidence="3" type="ORF">GFC01_00535</name>
</gene>
<evidence type="ECO:0000313" key="4">
    <source>
        <dbReference type="Proteomes" id="UP000441717"/>
    </source>
</evidence>
<dbReference type="Gene3D" id="3.40.50.720">
    <property type="entry name" value="NAD(P)-binding Rossmann-like Domain"/>
    <property type="match status" value="1"/>
</dbReference>
<accession>A0A6N7IMD6</accession>
<feature type="domain" description="XdhC- CoxI" evidence="1">
    <location>
        <begin position="11"/>
        <end position="77"/>
    </location>
</feature>
<dbReference type="NCBIfam" id="NF045664">
    <property type="entry name" value="XdhC_rel_AOR"/>
    <property type="match status" value="1"/>
</dbReference>
<dbReference type="OrthoDB" id="9773039at2"/>
<name>A0A6N7IMD6_9FIRM</name>
<evidence type="ECO:0000259" key="2">
    <source>
        <dbReference type="Pfam" id="PF13478"/>
    </source>
</evidence>
<comment type="caution">
    <text evidence="3">The sequence shown here is derived from an EMBL/GenBank/DDBJ whole genome shotgun (WGS) entry which is preliminary data.</text>
</comment>
<reference evidence="3 4" key="1">
    <citation type="submission" date="2019-10" db="EMBL/GenBank/DDBJ databases">
        <title>Comparative genomics of sulfur disproportionating microorganisms.</title>
        <authorList>
            <person name="Ward L.M."/>
            <person name="Bertran E."/>
            <person name="Johnston D."/>
        </authorList>
    </citation>
    <scope>NUCLEOTIDE SEQUENCE [LARGE SCALE GENOMIC DNA]</scope>
    <source>
        <strain evidence="3 4">DSM 14055</strain>
    </source>
</reference>
<dbReference type="PANTHER" id="PTHR30388:SF6">
    <property type="entry name" value="XANTHINE DEHYDROGENASE SUBUNIT A-RELATED"/>
    <property type="match status" value="1"/>
</dbReference>
<dbReference type="Pfam" id="PF02625">
    <property type="entry name" value="XdhC_CoxI"/>
    <property type="match status" value="1"/>
</dbReference>
<dbReference type="PANTHER" id="PTHR30388">
    <property type="entry name" value="ALDEHYDE OXIDOREDUCTASE MOLYBDENUM COFACTOR ASSEMBLY PROTEIN"/>
    <property type="match status" value="1"/>
</dbReference>
<dbReference type="Proteomes" id="UP000441717">
    <property type="component" value="Unassembled WGS sequence"/>
</dbReference>
<protein>
    <submittedName>
        <fullName evidence="3">XdhC/CoxI family protein</fullName>
    </submittedName>
</protein>
<dbReference type="InterPro" id="IPR027051">
    <property type="entry name" value="XdhC_Rossmann_dom"/>
</dbReference>
<dbReference type="InterPro" id="IPR003777">
    <property type="entry name" value="XdhC_CoxI"/>
</dbReference>
<dbReference type="InterPro" id="IPR052698">
    <property type="entry name" value="MoCofactor_Util/Proc"/>
</dbReference>
<dbReference type="AlphaFoldDB" id="A0A6N7IMD6"/>
<dbReference type="EMBL" id="WHYR01000001">
    <property type="protein sequence ID" value="MQL50789.1"/>
    <property type="molecule type" value="Genomic_DNA"/>
</dbReference>
<dbReference type="RefSeq" id="WP_152944697.1">
    <property type="nucleotide sequence ID" value="NZ_WHYR01000001.1"/>
</dbReference>
<sequence length="349" mass="37802">MKELYETCARLLAEGEDLVMATIISRSGSAPRTAGTRMLVRRDGSFVGTIGGGLLEAKVLQEAGEVFQSGRPSLREFHLTGDDAAGMDMICGGRLEVFVDYLSAGVPENVQIYRTIAGLLPSGQRALLVTRLPDRDGCRDRSGRCLLLQEGRPVGCSLPAGRLEPLLQAGGSRYPQLLQVDGDTFLVEPVSSPHTVYLFGAGHVAQKVAWLASFVGFRTVVLDDREEFANRQRFPRAEKIIVLDDFEHAMKDLPIGRDSYLVIVTRGHRYDLTVLAQALQTGAGYIGMIGSTGKRDAIYRALREAGVTGEQLARVHSPIGLPIGAETPEEIAVSIVAELIKVRGELMNG</sequence>
<dbReference type="Pfam" id="PF13478">
    <property type="entry name" value="XdhC_C"/>
    <property type="match status" value="1"/>
</dbReference>
<proteinExistence type="predicted"/>
<organism evidence="3 4">
    <name type="scientific">Desulfofundulus thermobenzoicus</name>
    <dbReference type="NCBI Taxonomy" id="29376"/>
    <lineage>
        <taxon>Bacteria</taxon>
        <taxon>Bacillati</taxon>
        <taxon>Bacillota</taxon>
        <taxon>Clostridia</taxon>
        <taxon>Eubacteriales</taxon>
        <taxon>Peptococcaceae</taxon>
        <taxon>Desulfofundulus</taxon>
    </lineage>
</organism>
<keyword evidence="4" id="KW-1185">Reference proteome</keyword>
<evidence type="ECO:0000313" key="3">
    <source>
        <dbReference type="EMBL" id="MQL50789.1"/>
    </source>
</evidence>
<evidence type="ECO:0000259" key="1">
    <source>
        <dbReference type="Pfam" id="PF02625"/>
    </source>
</evidence>
<feature type="domain" description="XdhC Rossmann" evidence="2">
    <location>
        <begin position="196"/>
        <end position="339"/>
    </location>
</feature>